<dbReference type="EMBL" id="KD128974">
    <property type="protein sequence ID" value="EMS58744.1"/>
    <property type="molecule type" value="Genomic_DNA"/>
</dbReference>
<organism evidence="1">
    <name type="scientific">Triticum urartu</name>
    <name type="common">Red wild einkorn</name>
    <name type="synonym">Crithodium urartu</name>
    <dbReference type="NCBI Taxonomy" id="4572"/>
    <lineage>
        <taxon>Eukaryota</taxon>
        <taxon>Viridiplantae</taxon>
        <taxon>Streptophyta</taxon>
        <taxon>Embryophyta</taxon>
        <taxon>Tracheophyta</taxon>
        <taxon>Spermatophyta</taxon>
        <taxon>Magnoliopsida</taxon>
        <taxon>Liliopsida</taxon>
        <taxon>Poales</taxon>
        <taxon>Poaceae</taxon>
        <taxon>BOP clade</taxon>
        <taxon>Pooideae</taxon>
        <taxon>Triticodae</taxon>
        <taxon>Triticeae</taxon>
        <taxon>Triticinae</taxon>
        <taxon>Triticum</taxon>
    </lineage>
</organism>
<accession>M8ADR5</accession>
<reference evidence="1" key="1">
    <citation type="journal article" date="2013" name="Nature">
        <title>Draft genome of the wheat A-genome progenitor Triticum urartu.</title>
        <authorList>
            <person name="Ling H.Q."/>
            <person name="Zhao S."/>
            <person name="Liu D."/>
            <person name="Wang J."/>
            <person name="Sun H."/>
            <person name="Zhang C."/>
            <person name="Fan H."/>
            <person name="Li D."/>
            <person name="Dong L."/>
            <person name="Tao Y."/>
            <person name="Gao C."/>
            <person name="Wu H."/>
            <person name="Li Y."/>
            <person name="Cui Y."/>
            <person name="Guo X."/>
            <person name="Zheng S."/>
            <person name="Wang B."/>
            <person name="Yu K."/>
            <person name="Liang Q."/>
            <person name="Yang W."/>
            <person name="Lou X."/>
            <person name="Chen J."/>
            <person name="Feng M."/>
            <person name="Jian J."/>
            <person name="Zhang X."/>
            <person name="Luo G."/>
            <person name="Jiang Y."/>
            <person name="Liu J."/>
            <person name="Wang Z."/>
            <person name="Sha Y."/>
            <person name="Zhang B."/>
            <person name="Wu H."/>
            <person name="Tang D."/>
            <person name="Shen Q."/>
            <person name="Xue P."/>
            <person name="Zou S."/>
            <person name="Wang X."/>
            <person name="Liu X."/>
            <person name="Wang F."/>
            <person name="Yang Y."/>
            <person name="An X."/>
            <person name="Dong Z."/>
            <person name="Zhang K."/>
            <person name="Zhang X."/>
            <person name="Luo M.C."/>
            <person name="Dvorak J."/>
            <person name="Tong Y."/>
            <person name="Wang J."/>
            <person name="Yang H."/>
            <person name="Li Z."/>
            <person name="Wang D."/>
            <person name="Zhang A."/>
            <person name="Wang J."/>
        </authorList>
    </citation>
    <scope>NUCLEOTIDE SEQUENCE</scope>
</reference>
<proteinExistence type="predicted"/>
<sequence>MGRLCSTDLPLCLSGPPLSWAGRRLQGSSNTLRLAVLWLSQDRPSQMRAEATLRGVRLLSQRWMSSCWAYN</sequence>
<protein>
    <submittedName>
        <fullName evidence="1">Uncharacterized protein</fullName>
    </submittedName>
</protein>
<dbReference type="AlphaFoldDB" id="M8ADR5"/>
<evidence type="ECO:0000313" key="1">
    <source>
        <dbReference type="EMBL" id="EMS58744.1"/>
    </source>
</evidence>
<gene>
    <name evidence="1" type="ORF">TRIUR3_26168</name>
</gene>
<name>M8ADR5_TRIUA</name>